<dbReference type="EMBL" id="JAPFFF010000005">
    <property type="protein sequence ID" value="KAK8889941.1"/>
    <property type="molecule type" value="Genomic_DNA"/>
</dbReference>
<organism evidence="2 3">
    <name type="scientific">Tritrichomonas musculus</name>
    <dbReference type="NCBI Taxonomy" id="1915356"/>
    <lineage>
        <taxon>Eukaryota</taxon>
        <taxon>Metamonada</taxon>
        <taxon>Parabasalia</taxon>
        <taxon>Tritrichomonadida</taxon>
        <taxon>Tritrichomonadidae</taxon>
        <taxon>Tritrichomonas</taxon>
    </lineage>
</organism>
<feature type="compositionally biased region" description="Acidic residues" evidence="1">
    <location>
        <begin position="153"/>
        <end position="173"/>
    </location>
</feature>
<name>A0ABR2KGS6_9EUKA</name>
<accession>A0ABR2KGS6</accession>
<feature type="region of interest" description="Disordered" evidence="1">
    <location>
        <begin position="186"/>
        <end position="303"/>
    </location>
</feature>
<dbReference type="Proteomes" id="UP001470230">
    <property type="component" value="Unassembled WGS sequence"/>
</dbReference>
<dbReference type="PANTHER" id="PTHR47786:SF2">
    <property type="entry name" value="GLYCOSYL HYDROLASE FAMILY 13 CATALYTIC DOMAIN-CONTAINING PROTEIN"/>
    <property type="match status" value="1"/>
</dbReference>
<evidence type="ECO:0000256" key="1">
    <source>
        <dbReference type="SAM" id="MobiDB-lite"/>
    </source>
</evidence>
<protein>
    <submittedName>
        <fullName evidence="2">Uncharacterized protein</fullName>
    </submittedName>
</protein>
<reference evidence="2 3" key="1">
    <citation type="submission" date="2024-04" db="EMBL/GenBank/DDBJ databases">
        <title>Tritrichomonas musculus Genome.</title>
        <authorList>
            <person name="Alves-Ferreira E."/>
            <person name="Grigg M."/>
            <person name="Lorenzi H."/>
            <person name="Galac M."/>
        </authorList>
    </citation>
    <scope>NUCLEOTIDE SEQUENCE [LARGE SCALE GENOMIC DNA]</scope>
    <source>
        <strain evidence="2 3">EAF2021</strain>
    </source>
</reference>
<feature type="compositionally biased region" description="Low complexity" evidence="1">
    <location>
        <begin position="197"/>
        <end position="266"/>
    </location>
</feature>
<proteinExistence type="predicted"/>
<feature type="compositionally biased region" description="Acidic residues" evidence="1">
    <location>
        <begin position="186"/>
        <end position="195"/>
    </location>
</feature>
<dbReference type="PANTHER" id="PTHR47786">
    <property type="entry name" value="ALPHA-1,4-GLUCAN:MALTOSE-1-PHOSPHATE MALTOSYLTRANSFERASE"/>
    <property type="match status" value="1"/>
</dbReference>
<keyword evidence="3" id="KW-1185">Reference proteome</keyword>
<comment type="caution">
    <text evidence="2">The sequence shown here is derived from an EMBL/GenBank/DDBJ whole genome shotgun (WGS) entry which is preliminary data.</text>
</comment>
<feature type="region of interest" description="Disordered" evidence="1">
    <location>
        <begin position="143"/>
        <end position="174"/>
    </location>
</feature>
<evidence type="ECO:0000313" key="3">
    <source>
        <dbReference type="Proteomes" id="UP001470230"/>
    </source>
</evidence>
<sequence>MCIFLFSNFSYKRRGVYRKKYLNEIWALIDGTDYLVSFLDTSESREYINRTSRGHLINSLPVLNLSEEELNALKKRAPHKPILRYKYNPSSSVTQSGTLYERFEMSRLAGLGNRGGNAESEIDNLVFSKKSRKRYSLPRLYKLTKGGRRNGNDEDEGEDASEDENNELDESNEIVDRAVELICDEEEEEEVENYDESNNNNDADNNNNNGDDTHNNGNDTNNNGSDTNINGNDTNNNGNDTNNNGNDTNNDDTSNIDNNSSKNNVNDIDKNQDNDDGYGDEILGHDIHLNRPYPPGLGPNERGIDAFDLQQRALREDTLSSDDGDERPSNCGCGHDGSGEVVLQVSLKNFIPAVNQEYNGDFTINNVPKAEWETIKAKGFNWILFEDLPPSTDFKQLSSTLHNCRLKLMMDYQSDELLQYFDGVRIRDVDIASYRSRFPDLTIVSVHSYHDSLKKSEEDNEKISKEEIYENDQNALKYATYVYDNRLFECLKNKDAEGFARIVRDETNENDRCHLLHYMCIQGLDFNPRSTRTAAAMLLTLPGMRVIDFSEIQLVDLVLIVLCKKAVRRGVFSFVNYTSTGKTFAWKYTRGKQHILIVANFDTRQTTTTIICDDCPTKLEYDCKRNKKEKVQFVDILSQTTYLRDPEEMRTTGLKVILYEYEAQIFEY</sequence>
<evidence type="ECO:0000313" key="2">
    <source>
        <dbReference type="EMBL" id="KAK8889941.1"/>
    </source>
</evidence>
<gene>
    <name evidence="2" type="ORF">M9Y10_034697</name>
</gene>